<keyword evidence="11" id="KW-0472">Membrane</keyword>
<dbReference type="SUPFAM" id="SSF53474">
    <property type="entry name" value="alpha/beta-Hydrolases"/>
    <property type="match status" value="1"/>
</dbReference>
<evidence type="ECO:0000256" key="2">
    <source>
        <dbReference type="ARBA" id="ARBA00012423"/>
    </source>
</evidence>
<dbReference type="InterPro" id="IPR050565">
    <property type="entry name" value="LYPA1-2/EST-like"/>
</dbReference>
<comment type="similarity">
    <text evidence="1">Belongs to the AB hydrolase superfamily. AB hydrolase 2 family.</text>
</comment>
<evidence type="ECO:0000256" key="1">
    <source>
        <dbReference type="ARBA" id="ARBA00006499"/>
    </source>
</evidence>
<keyword evidence="11" id="KW-0812">Transmembrane</keyword>
<keyword evidence="4" id="KW-0719">Serine esterase</keyword>
<comment type="caution">
    <text evidence="13">The sequence shown here is derived from an EMBL/GenBank/DDBJ whole genome shotgun (WGS) entry which is preliminary data.</text>
</comment>
<evidence type="ECO:0000256" key="4">
    <source>
        <dbReference type="ARBA" id="ARBA00022487"/>
    </source>
</evidence>
<dbReference type="Pfam" id="PF02230">
    <property type="entry name" value="Abhydrolase_2"/>
    <property type="match status" value="1"/>
</dbReference>
<dbReference type="EMBL" id="AGUE01000056">
    <property type="protein sequence ID" value="EHL01254.1"/>
    <property type="molecule type" value="Genomic_DNA"/>
</dbReference>
<sequence>MNAFKTGAWTVAFVASMISVSRNDPKLHGAATIAADVVVLIAFWIPFIYGIFVFVRNRKAKRSYASVDKPLLAQETSYPPQYKNLTSEGSFVPVEQPPPARERRASYNHTRDTRFETFREQRRKKSATFIFLHGLGDDAGGWVNIAQQFQSAQKLPYLNWIFPNACFNQEASTNAWYTPTAFSPIPVGRSSSGNASDSEHREDHNEATQLEILESAEYICTLVDQEIENGIDVERIVIGGFSQGCAVALITGLGSRYAGKIGGIVGLSGYLPDGKVIENAMKSTEGDGKMKLFLAHGARDMLVPDSRNPFCWTRMTRIRPVLH</sequence>
<feature type="region of interest" description="Disordered" evidence="10">
    <location>
        <begin position="87"/>
        <end position="109"/>
    </location>
</feature>
<keyword evidence="11" id="KW-1133">Transmembrane helix</keyword>
<feature type="transmembrane region" description="Helical" evidence="11">
    <location>
        <begin position="33"/>
        <end position="55"/>
    </location>
</feature>
<evidence type="ECO:0000256" key="8">
    <source>
        <dbReference type="ARBA" id="ARBA00031195"/>
    </source>
</evidence>
<dbReference type="GO" id="GO:0052689">
    <property type="term" value="F:carboxylic ester hydrolase activity"/>
    <property type="evidence" value="ECO:0007669"/>
    <property type="project" value="UniProtKB-KW"/>
</dbReference>
<dbReference type="InterPro" id="IPR029058">
    <property type="entry name" value="AB_hydrolase_fold"/>
</dbReference>
<dbReference type="PANTHER" id="PTHR10655">
    <property type="entry name" value="LYSOPHOSPHOLIPASE-RELATED"/>
    <property type="match status" value="1"/>
</dbReference>
<evidence type="ECO:0000259" key="12">
    <source>
        <dbReference type="Pfam" id="PF02230"/>
    </source>
</evidence>
<evidence type="ECO:0000313" key="14">
    <source>
        <dbReference type="Proteomes" id="UP000005446"/>
    </source>
</evidence>
<comment type="function">
    <text evidence="7">Hydrolyzes fatty acids from S-acylated cysteine residues in proteins with a strong preference for palmitoylated G-alpha proteins over other acyl substrates. Mediates the deacylation of G-alpha proteins such as GPA1 in vivo, but has weak or no activity toward palmitoylated Ras proteins. Has weak lysophospholipase activity in vitro; however such activity may not exist in vivo.</text>
</comment>
<comment type="catalytic activity">
    <reaction evidence="9">
        <text>S-hexadecanoyl-L-cysteinyl-[protein] + H2O = L-cysteinyl-[protein] + hexadecanoate + H(+)</text>
        <dbReference type="Rhea" id="RHEA:19233"/>
        <dbReference type="Rhea" id="RHEA-COMP:10131"/>
        <dbReference type="Rhea" id="RHEA-COMP:11032"/>
        <dbReference type="ChEBI" id="CHEBI:7896"/>
        <dbReference type="ChEBI" id="CHEBI:15377"/>
        <dbReference type="ChEBI" id="CHEBI:15378"/>
        <dbReference type="ChEBI" id="CHEBI:29950"/>
        <dbReference type="ChEBI" id="CHEBI:74151"/>
        <dbReference type="EC" id="3.1.2.22"/>
    </reaction>
</comment>
<evidence type="ECO:0000256" key="11">
    <source>
        <dbReference type="SAM" id="Phobius"/>
    </source>
</evidence>
<dbReference type="Proteomes" id="UP000005446">
    <property type="component" value="Unassembled WGS sequence"/>
</dbReference>
<evidence type="ECO:0000313" key="13">
    <source>
        <dbReference type="EMBL" id="EHL01254.1"/>
    </source>
</evidence>
<dbReference type="AlphaFoldDB" id="H0EJJ3"/>
<evidence type="ECO:0000256" key="3">
    <source>
        <dbReference type="ARBA" id="ARBA00014923"/>
    </source>
</evidence>
<dbReference type="InParanoid" id="H0EJJ3"/>
<dbReference type="GO" id="GO:0006631">
    <property type="term" value="P:fatty acid metabolic process"/>
    <property type="evidence" value="ECO:0007669"/>
    <property type="project" value="UniProtKB-KW"/>
</dbReference>
<reference evidence="13 14" key="1">
    <citation type="journal article" date="2012" name="Eukaryot. Cell">
        <title>Genome sequence of the fungus Glarea lozoyensis: the first genome sequence of a species from the Helotiaceae family.</title>
        <authorList>
            <person name="Youssar L."/>
            <person name="Gruening B.A."/>
            <person name="Erxleben A."/>
            <person name="Guenther S."/>
            <person name="Huettel W."/>
        </authorList>
    </citation>
    <scope>NUCLEOTIDE SEQUENCE [LARGE SCALE GENOMIC DNA]</scope>
    <source>
        <strain evidence="14">ATCC 74030 / MF5533</strain>
    </source>
</reference>
<dbReference type="HOGENOM" id="CLU_860669_0_0_1"/>
<evidence type="ECO:0000256" key="6">
    <source>
        <dbReference type="ARBA" id="ARBA00022832"/>
    </source>
</evidence>
<protein>
    <recommendedName>
        <fullName evidence="3">Acyl-protein thioesterase 1</fullName>
        <ecNumber evidence="2">3.1.2.22</ecNumber>
    </recommendedName>
    <alternativeName>
        <fullName evidence="8">Palmitoyl-protein hydrolase</fullName>
    </alternativeName>
</protein>
<dbReference type="OrthoDB" id="2418081at2759"/>
<dbReference type="GO" id="GO:0005737">
    <property type="term" value="C:cytoplasm"/>
    <property type="evidence" value="ECO:0007669"/>
    <property type="project" value="TreeGrafter"/>
</dbReference>
<evidence type="ECO:0000256" key="9">
    <source>
        <dbReference type="ARBA" id="ARBA00047337"/>
    </source>
</evidence>
<name>H0EJJ3_GLAL7</name>
<evidence type="ECO:0000256" key="7">
    <source>
        <dbReference type="ARBA" id="ARBA00029392"/>
    </source>
</evidence>
<dbReference type="GO" id="GO:0008474">
    <property type="term" value="F:palmitoyl-(protein) hydrolase activity"/>
    <property type="evidence" value="ECO:0007669"/>
    <property type="project" value="UniProtKB-EC"/>
</dbReference>
<evidence type="ECO:0000256" key="5">
    <source>
        <dbReference type="ARBA" id="ARBA00022801"/>
    </source>
</evidence>
<dbReference type="EC" id="3.1.2.22" evidence="2"/>
<keyword evidence="6" id="KW-0276">Fatty acid metabolism</keyword>
<organism evidence="13 14">
    <name type="scientific">Glarea lozoyensis (strain ATCC 74030 / MF5533)</name>
    <dbReference type="NCBI Taxonomy" id="1104152"/>
    <lineage>
        <taxon>Eukaryota</taxon>
        <taxon>Fungi</taxon>
        <taxon>Dikarya</taxon>
        <taxon>Ascomycota</taxon>
        <taxon>Pezizomycotina</taxon>
        <taxon>Leotiomycetes</taxon>
        <taxon>Helotiales</taxon>
        <taxon>Helotiaceae</taxon>
        <taxon>Glarea</taxon>
    </lineage>
</organism>
<keyword evidence="14" id="KW-1185">Reference proteome</keyword>
<evidence type="ECO:0000256" key="10">
    <source>
        <dbReference type="SAM" id="MobiDB-lite"/>
    </source>
</evidence>
<keyword evidence="5" id="KW-0378">Hydrolase</keyword>
<feature type="compositionally biased region" description="Basic and acidic residues" evidence="10">
    <location>
        <begin position="100"/>
        <end position="109"/>
    </location>
</feature>
<dbReference type="Gene3D" id="3.40.50.1820">
    <property type="entry name" value="alpha/beta hydrolase"/>
    <property type="match status" value="1"/>
</dbReference>
<feature type="domain" description="Phospholipase/carboxylesterase/thioesterase" evidence="12">
    <location>
        <begin position="120"/>
        <end position="304"/>
    </location>
</feature>
<dbReference type="InterPro" id="IPR003140">
    <property type="entry name" value="PLipase/COase/thioEstase"/>
</dbReference>
<gene>
    <name evidence="13" type="ORF">M7I_2720</name>
</gene>
<accession>H0EJJ3</accession>
<proteinExistence type="inferred from homology"/>
<keyword evidence="6" id="KW-0443">Lipid metabolism</keyword>
<dbReference type="PANTHER" id="PTHR10655:SF17">
    <property type="entry name" value="LYSOPHOSPHOLIPASE-LIKE PROTEIN 1"/>
    <property type="match status" value="1"/>
</dbReference>